<evidence type="ECO:0000256" key="1">
    <source>
        <dbReference type="SAM" id="MobiDB-lite"/>
    </source>
</evidence>
<protein>
    <recommendedName>
        <fullName evidence="4">DUF1707 domain-containing protein</fullName>
    </recommendedName>
</protein>
<evidence type="ECO:0008006" key="4">
    <source>
        <dbReference type="Google" id="ProtNLM"/>
    </source>
</evidence>
<name>A0AAX1J6K0_9MYCO</name>
<dbReference type="EMBL" id="CP065047">
    <property type="protein sequence ID" value="QPI36068.1"/>
    <property type="molecule type" value="Genomic_DNA"/>
</dbReference>
<organism evidence="2 3">
    <name type="scientific">Mycobacterium kubicae</name>
    <dbReference type="NCBI Taxonomy" id="120959"/>
    <lineage>
        <taxon>Bacteria</taxon>
        <taxon>Bacillati</taxon>
        <taxon>Actinomycetota</taxon>
        <taxon>Actinomycetes</taxon>
        <taxon>Mycobacteriales</taxon>
        <taxon>Mycobacteriaceae</taxon>
        <taxon>Mycobacterium</taxon>
        <taxon>Mycobacterium simiae complex</taxon>
    </lineage>
</organism>
<accession>A0AAX1J6K0</accession>
<evidence type="ECO:0000313" key="2">
    <source>
        <dbReference type="EMBL" id="QPI36068.1"/>
    </source>
</evidence>
<gene>
    <name evidence="2" type="ORF">I2456_15955</name>
</gene>
<sequence>MTTAASDQTTAAHPRSRSMESWRARLGVLASRGETDGPRVAEARAALAWHRHRAYLTRDMGISEAQADELLELIRQPETEAADAAEVVTPA</sequence>
<feature type="compositionally biased region" description="Polar residues" evidence="1">
    <location>
        <begin position="1"/>
        <end position="11"/>
    </location>
</feature>
<reference evidence="2" key="1">
    <citation type="submission" date="2020-11" db="EMBL/GenBank/DDBJ databases">
        <title>Intraspecies plasmid and genomic variation of Mycobacterium kubicae revealed by the complete genome sequences of two clinical isolates.</title>
        <authorList>
            <person name="Hendrix J.R."/>
            <person name="Epperson L.E."/>
            <person name="Honda J.R."/>
            <person name="Strong M."/>
        </authorList>
    </citation>
    <scope>NUCLEOTIDE SEQUENCE</scope>
    <source>
        <strain evidence="2">JCM 13573</strain>
    </source>
</reference>
<evidence type="ECO:0000313" key="3">
    <source>
        <dbReference type="Proteomes" id="UP000663583"/>
    </source>
</evidence>
<dbReference type="KEGG" id="mku:I2456_15955"/>
<dbReference type="RefSeq" id="WP_085074559.1">
    <property type="nucleotide sequence ID" value="NZ_BLKU01000005.1"/>
</dbReference>
<feature type="region of interest" description="Disordered" evidence="1">
    <location>
        <begin position="1"/>
        <end position="22"/>
    </location>
</feature>
<proteinExistence type="predicted"/>
<dbReference type="Proteomes" id="UP000663583">
    <property type="component" value="Chromosome"/>
</dbReference>
<dbReference type="AlphaFoldDB" id="A0AAX1J6K0"/>